<dbReference type="InterPro" id="IPR001315">
    <property type="entry name" value="CARD"/>
</dbReference>
<dbReference type="PANTHER" id="PTHR46985">
    <property type="entry name" value="NACHT, LRR AND PYD DOMAINS-CONTAINING PROTEIN 1"/>
    <property type="match status" value="1"/>
</dbReference>
<keyword evidence="5" id="KW-0395">Inflammatory response</keyword>
<protein>
    <submittedName>
        <fullName evidence="8">Si:dkey-10c21.1</fullName>
    </submittedName>
</protein>
<feature type="compositionally biased region" description="Low complexity" evidence="6">
    <location>
        <begin position="98"/>
        <end position="123"/>
    </location>
</feature>
<evidence type="ECO:0000256" key="2">
    <source>
        <dbReference type="ARBA" id="ARBA00022490"/>
    </source>
</evidence>
<dbReference type="Gene3D" id="1.10.533.10">
    <property type="entry name" value="Death Domain, Fas"/>
    <property type="match status" value="2"/>
</dbReference>
<keyword evidence="9" id="KW-1185">Reference proteome</keyword>
<reference evidence="8" key="3">
    <citation type="submission" date="2025-09" db="UniProtKB">
        <authorList>
            <consortium name="Ensembl"/>
        </authorList>
    </citation>
    <scope>IDENTIFICATION</scope>
</reference>
<evidence type="ECO:0000256" key="3">
    <source>
        <dbReference type="ARBA" id="ARBA00022588"/>
    </source>
</evidence>
<evidence type="ECO:0000313" key="8">
    <source>
        <dbReference type="Ensembl" id="ENSPNAP00000080197.1"/>
    </source>
</evidence>
<evidence type="ECO:0000259" key="7">
    <source>
        <dbReference type="PROSITE" id="PS50209"/>
    </source>
</evidence>
<evidence type="ECO:0000313" key="9">
    <source>
        <dbReference type="Proteomes" id="UP001501920"/>
    </source>
</evidence>
<keyword evidence="3" id="KW-0399">Innate immunity</keyword>
<keyword evidence="4" id="KW-0391">Immunity</keyword>
<dbReference type="GO" id="GO:0045087">
    <property type="term" value="P:innate immune response"/>
    <property type="evidence" value="ECO:0007669"/>
    <property type="project" value="UniProtKB-KW"/>
</dbReference>
<sequence length="210" mass="23774">MDEKDIIRRKKRDLIFWLSLNDMILHELQSEGLITDDEYEKLKQFEERNGVQKMIGELLDRIMKKGTLVCGQFLNLLRDKNVNESCPELREWITGVNTSGPSAASGTKSSSAANNPNSSTSHAGNQTIADNEEFLKRNRCALIDKVKNVVRITDNLHLTDEMRALVQAEPTDQAKMRKVLEFTNSSTAAKRLVEALWEHAGDVMEDLTRA</sequence>
<dbReference type="Proteomes" id="UP001501920">
    <property type="component" value="Chromosome 6"/>
</dbReference>
<dbReference type="RefSeq" id="XP_017547056.1">
    <property type="nucleotide sequence ID" value="XM_017691567.2"/>
</dbReference>
<feature type="region of interest" description="Disordered" evidence="6">
    <location>
        <begin position="97"/>
        <end position="126"/>
    </location>
</feature>
<dbReference type="GO" id="GO:0005829">
    <property type="term" value="C:cytosol"/>
    <property type="evidence" value="ECO:0007669"/>
    <property type="project" value="UniProtKB-SubCell"/>
</dbReference>
<dbReference type="PANTHER" id="PTHR46985:SF2">
    <property type="entry name" value="APOPTOSIS-ASSOCIATED SPECK-LIKE PROTEIN CONTAINING A CARD"/>
    <property type="match status" value="1"/>
</dbReference>
<reference evidence="8 9" key="1">
    <citation type="submission" date="2020-10" db="EMBL/GenBank/DDBJ databases">
        <title>Pygocentrus nattereri (red-bellied piranha) genome, fPygNat1, primary haplotype.</title>
        <authorList>
            <person name="Myers G."/>
            <person name="Meyer A."/>
            <person name="Karagic N."/>
            <person name="Pippel M."/>
            <person name="Winkler S."/>
            <person name="Tracey A."/>
            <person name="Wood J."/>
            <person name="Formenti G."/>
            <person name="Howe K."/>
            <person name="Fedrigo O."/>
            <person name="Jarvis E.D."/>
        </authorList>
    </citation>
    <scope>NUCLEOTIDE SEQUENCE [LARGE SCALE GENOMIC DNA]</scope>
</reference>
<dbReference type="PROSITE" id="PS50209">
    <property type="entry name" value="CARD"/>
    <property type="match status" value="1"/>
</dbReference>
<name>A0AAR2LZV6_PYGNA</name>
<keyword evidence="2" id="KW-0963">Cytoplasm</keyword>
<dbReference type="GeneID" id="108423912"/>
<dbReference type="GO" id="GO:0042981">
    <property type="term" value="P:regulation of apoptotic process"/>
    <property type="evidence" value="ECO:0007669"/>
    <property type="project" value="InterPro"/>
</dbReference>
<evidence type="ECO:0000256" key="4">
    <source>
        <dbReference type="ARBA" id="ARBA00022859"/>
    </source>
</evidence>
<dbReference type="AlphaFoldDB" id="A0AAR2LZV6"/>
<dbReference type="SUPFAM" id="SSF47986">
    <property type="entry name" value="DEATH domain"/>
    <property type="match status" value="2"/>
</dbReference>
<dbReference type="Pfam" id="PF00619">
    <property type="entry name" value="CARD"/>
    <property type="match status" value="2"/>
</dbReference>
<dbReference type="GeneTree" id="ENSGT01060000248762"/>
<evidence type="ECO:0000256" key="5">
    <source>
        <dbReference type="ARBA" id="ARBA00023198"/>
    </source>
</evidence>
<dbReference type="CDD" id="cd01671">
    <property type="entry name" value="CARD"/>
    <property type="match status" value="1"/>
</dbReference>
<dbReference type="InterPro" id="IPR051249">
    <property type="entry name" value="NLRP_Inflammasome"/>
</dbReference>
<reference evidence="8" key="2">
    <citation type="submission" date="2025-08" db="UniProtKB">
        <authorList>
            <consortium name="Ensembl"/>
        </authorList>
    </citation>
    <scope>IDENTIFICATION</scope>
</reference>
<dbReference type="Ensembl" id="ENSPNAT00000051135.1">
    <property type="protein sequence ID" value="ENSPNAP00000080197.1"/>
    <property type="gene ID" value="ENSPNAG00000036909.1"/>
</dbReference>
<dbReference type="InterPro" id="IPR011029">
    <property type="entry name" value="DEATH-like_dom_sf"/>
</dbReference>
<organism evidence="8 9">
    <name type="scientific">Pygocentrus nattereri</name>
    <name type="common">Red-bellied piranha</name>
    <dbReference type="NCBI Taxonomy" id="42514"/>
    <lineage>
        <taxon>Eukaryota</taxon>
        <taxon>Metazoa</taxon>
        <taxon>Chordata</taxon>
        <taxon>Craniata</taxon>
        <taxon>Vertebrata</taxon>
        <taxon>Euteleostomi</taxon>
        <taxon>Actinopterygii</taxon>
        <taxon>Neopterygii</taxon>
        <taxon>Teleostei</taxon>
        <taxon>Ostariophysi</taxon>
        <taxon>Characiformes</taxon>
        <taxon>Characoidei</taxon>
        <taxon>Pygocentrus</taxon>
    </lineage>
</organism>
<comment type="subcellular location">
    <subcellularLocation>
        <location evidence="1">Cytoplasm</location>
        <location evidence="1">Cytosol</location>
    </subcellularLocation>
</comment>
<proteinExistence type="predicted"/>
<accession>A0AAR2LZV6</accession>
<evidence type="ECO:0000256" key="1">
    <source>
        <dbReference type="ARBA" id="ARBA00004514"/>
    </source>
</evidence>
<dbReference type="GO" id="GO:0006954">
    <property type="term" value="P:inflammatory response"/>
    <property type="evidence" value="ECO:0007669"/>
    <property type="project" value="UniProtKB-KW"/>
</dbReference>
<evidence type="ECO:0000256" key="6">
    <source>
        <dbReference type="SAM" id="MobiDB-lite"/>
    </source>
</evidence>
<dbReference type="RefSeq" id="XP_017547055.1">
    <property type="nucleotide sequence ID" value="XM_017691566.2"/>
</dbReference>
<feature type="domain" description="CARD" evidence="7">
    <location>
        <begin position="1"/>
        <end position="79"/>
    </location>
</feature>